<feature type="compositionally biased region" description="Low complexity" evidence="1">
    <location>
        <begin position="129"/>
        <end position="144"/>
    </location>
</feature>
<sequence length="383" mass="42024">MNIETIDAAPLTFNLDHDRRSSFSDSESELGYGMGHQNHHPHNAYDDVDNLSKHSESSRSHEISREELDLYIAFFQDRTGHRIPPVGKRGLPPVNGGTVIPESEAYRANKYLLSFVERKLGFKPRSDSSESATLSSATSNSSSSGSGGVHAIKTNISSATVAHTLQTRVSSNPLSKFYKKVFTQATGHAPGSGHGDSHHNISPSSSNRSNKLLISLSSSSSSSTSSHPRVPRQLVFKKSHPYLENIGTLQLHKSGPRIPFTVLVDPRFPQSYIDMEAIVRESSNVRDFDLLARAFKVVATPRYTPESPNNRVAIDVELIKAVLDDDNAGVGEPGSWADTSSETITLMDVRPYNCILGQDWLNLLYRYTNDSISQTPSVATSNE</sequence>
<reference evidence="2" key="1">
    <citation type="submission" date="2014-03" db="EMBL/GenBank/DDBJ databases">
        <authorList>
            <person name="Casaregola S."/>
        </authorList>
    </citation>
    <scope>NUCLEOTIDE SEQUENCE [LARGE SCALE GENOMIC DNA]</scope>
    <source>
        <strain evidence="2">CLIB 918</strain>
    </source>
</reference>
<gene>
    <name evidence="2" type="ORF">BN980_GECA02s00483g</name>
</gene>
<name>A0A0J9X3S0_GEOCN</name>
<organism evidence="2 3">
    <name type="scientific">Geotrichum candidum</name>
    <name type="common">Oospora lactis</name>
    <name type="synonym">Dipodascus geotrichum</name>
    <dbReference type="NCBI Taxonomy" id="1173061"/>
    <lineage>
        <taxon>Eukaryota</taxon>
        <taxon>Fungi</taxon>
        <taxon>Dikarya</taxon>
        <taxon>Ascomycota</taxon>
        <taxon>Saccharomycotina</taxon>
        <taxon>Dipodascomycetes</taxon>
        <taxon>Dipodascales</taxon>
        <taxon>Dipodascaceae</taxon>
        <taxon>Geotrichum</taxon>
    </lineage>
</organism>
<evidence type="ECO:0000313" key="2">
    <source>
        <dbReference type="EMBL" id="CDO51763.1"/>
    </source>
</evidence>
<accession>A0A0J9X3S0</accession>
<protein>
    <submittedName>
        <fullName evidence="2">Uncharacterized protein</fullName>
    </submittedName>
</protein>
<keyword evidence="3" id="KW-1185">Reference proteome</keyword>
<dbReference type="EMBL" id="CCBN010000002">
    <property type="protein sequence ID" value="CDO51763.1"/>
    <property type="molecule type" value="Genomic_DNA"/>
</dbReference>
<proteinExistence type="predicted"/>
<comment type="caution">
    <text evidence="2">The sequence shown here is derived from an EMBL/GenBank/DDBJ whole genome shotgun (WGS) entry which is preliminary data.</text>
</comment>
<feature type="region of interest" description="Disordered" evidence="1">
    <location>
        <begin position="123"/>
        <end position="149"/>
    </location>
</feature>
<evidence type="ECO:0000313" key="3">
    <source>
        <dbReference type="Proteomes" id="UP000242525"/>
    </source>
</evidence>
<feature type="compositionally biased region" description="Basic and acidic residues" evidence="1">
    <location>
        <begin position="50"/>
        <end position="62"/>
    </location>
</feature>
<feature type="region of interest" description="Disordered" evidence="1">
    <location>
        <begin position="17"/>
        <end position="62"/>
    </location>
</feature>
<evidence type="ECO:0000256" key="1">
    <source>
        <dbReference type="SAM" id="MobiDB-lite"/>
    </source>
</evidence>
<dbReference type="Proteomes" id="UP000242525">
    <property type="component" value="Unassembled WGS sequence"/>
</dbReference>
<feature type="region of interest" description="Disordered" evidence="1">
    <location>
        <begin position="185"/>
        <end position="209"/>
    </location>
</feature>
<dbReference type="AlphaFoldDB" id="A0A0J9X3S0"/>